<comment type="caution">
    <text evidence="3">The sequence shown here is derived from an EMBL/GenBank/DDBJ whole genome shotgun (WGS) entry which is preliminary data.</text>
</comment>
<sequence>MFKGFRSLLAMVACATLTVLAVPAAAHTQCAPYARAVSGIALHGAAAGWWGEAEGRYERGQAPKEGAVLAFRATRSMRSGHVATVAKVMDERHVLLNHANWSRPGMIERSAMAEDISPNGDWTQVRVYYAPIHGLGLRASPAFGFIYAKGTAVAQVSRRNARA</sequence>
<evidence type="ECO:0000259" key="2">
    <source>
        <dbReference type="PROSITE" id="PS50911"/>
    </source>
</evidence>
<feature type="domain" description="Peptidase C51" evidence="2">
    <location>
        <begin position="5"/>
        <end position="126"/>
    </location>
</feature>
<keyword evidence="4" id="KW-1185">Reference proteome</keyword>
<dbReference type="InterPro" id="IPR038765">
    <property type="entry name" value="Papain-like_cys_pep_sf"/>
</dbReference>
<dbReference type="AlphaFoldDB" id="A0A437N4W9"/>
<name>A0A437N4W9_9SPHN</name>
<dbReference type="InterPro" id="IPR007921">
    <property type="entry name" value="CHAP_dom"/>
</dbReference>
<dbReference type="OrthoDB" id="7279151at2"/>
<accession>A0A437N4W9</accession>
<dbReference type="RefSeq" id="WP_127708825.1">
    <property type="nucleotide sequence ID" value="NZ_SACO01000006.1"/>
</dbReference>
<dbReference type="Proteomes" id="UP000282837">
    <property type="component" value="Unassembled WGS sequence"/>
</dbReference>
<evidence type="ECO:0000313" key="4">
    <source>
        <dbReference type="Proteomes" id="UP000282837"/>
    </source>
</evidence>
<dbReference type="EMBL" id="SACO01000006">
    <property type="protein sequence ID" value="RVU04960.1"/>
    <property type="molecule type" value="Genomic_DNA"/>
</dbReference>
<proteinExistence type="predicted"/>
<evidence type="ECO:0000256" key="1">
    <source>
        <dbReference type="SAM" id="SignalP"/>
    </source>
</evidence>
<reference evidence="3 4" key="1">
    <citation type="submission" date="2019-01" db="EMBL/GenBank/DDBJ databases">
        <authorList>
            <person name="Chen W.-M."/>
        </authorList>
    </citation>
    <scope>NUCLEOTIDE SEQUENCE [LARGE SCALE GENOMIC DNA]</scope>
    <source>
        <strain evidence="3 4">FSY-9</strain>
    </source>
</reference>
<dbReference type="Pfam" id="PF05257">
    <property type="entry name" value="CHAP"/>
    <property type="match status" value="1"/>
</dbReference>
<dbReference type="PROSITE" id="PS50911">
    <property type="entry name" value="CHAP"/>
    <property type="match status" value="1"/>
</dbReference>
<organism evidence="3 4">
    <name type="scientific">Novosphingobium umbonatum</name>
    <dbReference type="NCBI Taxonomy" id="1908524"/>
    <lineage>
        <taxon>Bacteria</taxon>
        <taxon>Pseudomonadati</taxon>
        <taxon>Pseudomonadota</taxon>
        <taxon>Alphaproteobacteria</taxon>
        <taxon>Sphingomonadales</taxon>
        <taxon>Sphingomonadaceae</taxon>
        <taxon>Novosphingobium</taxon>
    </lineage>
</organism>
<keyword evidence="1" id="KW-0732">Signal</keyword>
<protein>
    <submittedName>
        <fullName evidence="3">CHAP domain-containing protein</fullName>
    </submittedName>
</protein>
<dbReference type="SUPFAM" id="SSF54001">
    <property type="entry name" value="Cysteine proteinases"/>
    <property type="match status" value="1"/>
</dbReference>
<gene>
    <name evidence="3" type="ORF">EOE18_09455</name>
</gene>
<feature type="signal peptide" evidence="1">
    <location>
        <begin position="1"/>
        <end position="21"/>
    </location>
</feature>
<dbReference type="Gene3D" id="3.90.1720.10">
    <property type="entry name" value="endopeptidase domain like (from Nostoc punctiforme)"/>
    <property type="match status" value="1"/>
</dbReference>
<feature type="chain" id="PRO_5019206487" evidence="1">
    <location>
        <begin position="22"/>
        <end position="163"/>
    </location>
</feature>
<evidence type="ECO:0000313" key="3">
    <source>
        <dbReference type="EMBL" id="RVU04960.1"/>
    </source>
</evidence>